<evidence type="ECO:0000259" key="2">
    <source>
        <dbReference type="PROSITE" id="PS51112"/>
    </source>
</evidence>
<dbReference type="Pfam" id="PF01871">
    <property type="entry name" value="AMMECR1"/>
    <property type="match status" value="1"/>
</dbReference>
<dbReference type="SUPFAM" id="SSF143447">
    <property type="entry name" value="AMMECR1-like"/>
    <property type="match status" value="1"/>
</dbReference>
<dbReference type="PANTHER" id="PTHR13016">
    <property type="entry name" value="AMMECR1 HOMOLOG"/>
    <property type="match status" value="1"/>
</dbReference>
<dbReference type="InterPro" id="IPR002733">
    <property type="entry name" value="AMMECR1_domain"/>
</dbReference>
<evidence type="ECO:0000313" key="4">
    <source>
        <dbReference type="Proteomes" id="UP000218615"/>
    </source>
</evidence>
<accession>A0A284VJR9</accession>
<dbReference type="Gene3D" id="3.30.1490.150">
    <property type="entry name" value="Hypothetical protein ph0010, domain 2"/>
    <property type="match status" value="1"/>
</dbReference>
<dbReference type="PROSITE" id="PS51112">
    <property type="entry name" value="AMMECR1"/>
    <property type="match status" value="1"/>
</dbReference>
<dbReference type="HAMAP" id="MF_00645">
    <property type="entry name" value="AMMECR1"/>
    <property type="match status" value="1"/>
</dbReference>
<dbReference type="NCBIfam" id="TIGR00296">
    <property type="entry name" value="TIGR00296 family protein"/>
    <property type="match status" value="1"/>
</dbReference>
<dbReference type="InterPro" id="IPR023473">
    <property type="entry name" value="AMMECR1"/>
</dbReference>
<name>A0A284VJR9_9EURY</name>
<sequence>MNMLTKSEGELAVRLARHAIEECLNNGKKISPDNLPAVFRENRGVFVTLNKNADSRELRGCIGRPYPVMPLSEAIILSAINAAREDPRFYPVEPDEIDDLVIEVTVLTVPERIKAKPKELPDKIVIGRHGLIVAANRCQGLLLPQVAVEHGFDCTEFLCQTCMKAGLMPDAWLNGADVYSFEGQIFQEVLPGGEIREKILSEEC</sequence>
<evidence type="ECO:0000313" key="3">
    <source>
        <dbReference type="EMBL" id="SNQ59439.1"/>
    </source>
</evidence>
<evidence type="ECO:0000256" key="1">
    <source>
        <dbReference type="HAMAP-Rule" id="MF_00645"/>
    </source>
</evidence>
<dbReference type="NCBIfam" id="TIGR04335">
    <property type="entry name" value="AmmeMemoSam_A"/>
    <property type="match status" value="1"/>
</dbReference>
<dbReference type="InterPro" id="IPR036071">
    <property type="entry name" value="AMMECR1_dom_sf"/>
</dbReference>
<dbReference type="InterPro" id="IPR023472">
    <property type="entry name" value="Uncharacterised_MJ0810"/>
</dbReference>
<reference evidence="4" key="1">
    <citation type="submission" date="2017-06" db="EMBL/GenBank/DDBJ databases">
        <authorList>
            <person name="Cremers G."/>
        </authorList>
    </citation>
    <scope>NUCLEOTIDE SEQUENCE [LARGE SCALE GENOMIC DNA]</scope>
</reference>
<protein>
    <recommendedName>
        <fullName evidence="1">Protein MNV_120006</fullName>
    </recommendedName>
</protein>
<gene>
    <name evidence="3" type="ORF">MNV_120006</name>
</gene>
<organism evidence="3 4">
    <name type="scientific">Candidatus Methanoperedens nitratireducens</name>
    <dbReference type="NCBI Taxonomy" id="1392998"/>
    <lineage>
        <taxon>Archaea</taxon>
        <taxon>Methanobacteriati</taxon>
        <taxon>Methanobacteriota</taxon>
        <taxon>Stenosarchaea group</taxon>
        <taxon>Methanomicrobia</taxon>
        <taxon>Methanosarcinales</taxon>
        <taxon>ANME-2 cluster</taxon>
        <taxon>Candidatus Methanoperedentaceae</taxon>
        <taxon>Candidatus Methanoperedens</taxon>
    </lineage>
</organism>
<dbReference type="AlphaFoldDB" id="A0A284VJR9"/>
<proteinExistence type="inferred from homology"/>
<dbReference type="NCBIfam" id="NF002000">
    <property type="entry name" value="PRK00801.1"/>
    <property type="match status" value="1"/>
</dbReference>
<dbReference type="InterPro" id="IPR027485">
    <property type="entry name" value="AMMECR1_N"/>
</dbReference>
<feature type="domain" description="AMMECR1" evidence="2">
    <location>
        <begin position="7"/>
        <end position="197"/>
    </location>
</feature>
<keyword evidence="4" id="KW-1185">Reference proteome</keyword>
<dbReference type="Gene3D" id="3.30.700.20">
    <property type="entry name" value="Hypothetical protein ph0010, domain 1"/>
    <property type="match status" value="1"/>
</dbReference>
<dbReference type="PANTHER" id="PTHR13016:SF0">
    <property type="entry name" value="AMME SYNDROME CANDIDATE GENE 1 PROTEIN"/>
    <property type="match status" value="1"/>
</dbReference>
<dbReference type="EMBL" id="FZMP01000024">
    <property type="protein sequence ID" value="SNQ59439.1"/>
    <property type="molecule type" value="Genomic_DNA"/>
</dbReference>
<dbReference type="Proteomes" id="UP000218615">
    <property type="component" value="Unassembled WGS sequence"/>
</dbReference>
<dbReference type="InterPro" id="IPR027623">
    <property type="entry name" value="AmmeMemoSam_A"/>
</dbReference>